<dbReference type="Proteomes" id="UP000691718">
    <property type="component" value="Unassembled WGS sequence"/>
</dbReference>
<reference evidence="2" key="1">
    <citation type="submission" date="2021-04" db="EMBL/GenBank/DDBJ databases">
        <authorList>
            <person name="Tunstrom K."/>
        </authorList>
    </citation>
    <scope>NUCLEOTIDE SEQUENCE</scope>
</reference>
<evidence type="ECO:0000313" key="2">
    <source>
        <dbReference type="EMBL" id="CAG4962030.1"/>
    </source>
</evidence>
<proteinExistence type="predicted"/>
<organism evidence="2 3">
    <name type="scientific">Parnassius apollo</name>
    <name type="common">Apollo butterfly</name>
    <name type="synonym">Papilio apollo</name>
    <dbReference type="NCBI Taxonomy" id="110799"/>
    <lineage>
        <taxon>Eukaryota</taxon>
        <taxon>Metazoa</taxon>
        <taxon>Ecdysozoa</taxon>
        <taxon>Arthropoda</taxon>
        <taxon>Hexapoda</taxon>
        <taxon>Insecta</taxon>
        <taxon>Pterygota</taxon>
        <taxon>Neoptera</taxon>
        <taxon>Endopterygota</taxon>
        <taxon>Lepidoptera</taxon>
        <taxon>Glossata</taxon>
        <taxon>Ditrysia</taxon>
        <taxon>Papilionoidea</taxon>
        <taxon>Papilionidae</taxon>
        <taxon>Parnassiinae</taxon>
        <taxon>Parnassini</taxon>
        <taxon>Parnassius</taxon>
        <taxon>Parnassius</taxon>
    </lineage>
</organism>
<feature type="domain" description="HTH psq-type" evidence="1">
    <location>
        <begin position="16"/>
        <end position="52"/>
    </location>
</feature>
<evidence type="ECO:0000313" key="3">
    <source>
        <dbReference type="Proteomes" id="UP000691718"/>
    </source>
</evidence>
<dbReference type="Pfam" id="PF05225">
    <property type="entry name" value="HTH_psq"/>
    <property type="match status" value="1"/>
</dbReference>
<dbReference type="OrthoDB" id="4327074at2759"/>
<dbReference type="InterPro" id="IPR007889">
    <property type="entry name" value="HTH_Psq"/>
</dbReference>
<dbReference type="GO" id="GO:0003677">
    <property type="term" value="F:DNA binding"/>
    <property type="evidence" value="ECO:0007669"/>
    <property type="project" value="InterPro"/>
</dbReference>
<dbReference type="AlphaFoldDB" id="A0A8S3WHT3"/>
<name>A0A8S3WHT3_PARAO</name>
<dbReference type="EMBL" id="CAJQZP010000444">
    <property type="protein sequence ID" value="CAG4962030.1"/>
    <property type="molecule type" value="Genomic_DNA"/>
</dbReference>
<protein>
    <submittedName>
        <fullName evidence="2">(apollo) hypothetical protein</fullName>
    </submittedName>
</protein>
<gene>
    <name evidence="2" type="ORF">PAPOLLO_LOCUS6688</name>
</gene>
<keyword evidence="3" id="KW-1185">Reference proteome</keyword>
<evidence type="ECO:0000259" key="1">
    <source>
        <dbReference type="Pfam" id="PF05225"/>
    </source>
</evidence>
<comment type="caution">
    <text evidence="2">The sequence shown here is derived from an EMBL/GenBank/DDBJ whole genome shotgun (WGS) entry which is preliminary data.</text>
</comment>
<accession>A0A8S3WHT3</accession>
<sequence length="140" mass="16443">MPKFKGKISDRGKWDENKMKEAVKNVMEGKLSVRQAADRFDVPRSSLHDRLKVLKSGKEVAFYPKLGRFESTFSENFSMQLYEHVKELDNRLMPLSRKEFLKLSFDLAENLNILHRFNKEKGVAGKDFFTVLEKNIRILF</sequence>